<evidence type="ECO:0000259" key="1">
    <source>
        <dbReference type="PROSITE" id="PS50914"/>
    </source>
</evidence>
<dbReference type="Proteomes" id="UP000436911">
    <property type="component" value="Unassembled WGS sequence"/>
</dbReference>
<gene>
    <name evidence="2" type="ORF">DXT89_08825</name>
</gene>
<comment type="caution">
    <text evidence="2">The sequence shown here is derived from an EMBL/GenBank/DDBJ whole genome shotgun (WGS) entry which is preliminary data.</text>
</comment>
<reference evidence="2 3" key="1">
    <citation type="submission" date="2018-08" db="EMBL/GenBank/DDBJ databases">
        <title>Genome sequencing of Agrobacterium vitis strain ICMP 10754.</title>
        <authorList>
            <person name="Visnovsky S.B."/>
            <person name="Pitman A.R."/>
        </authorList>
    </citation>
    <scope>NUCLEOTIDE SEQUENCE [LARGE SCALE GENOMIC DNA]</scope>
    <source>
        <strain evidence="2 3">ICMP 10754</strain>
    </source>
</reference>
<sequence length="93" mass="9911">MVFKPAKTFGETPEIVEENPPLAELETAVASQLAGSDGIDASDIEVIAIGNEICLRGLVYSESEVDRAVEVALSVPGVFKVSVDLEIVDRTIH</sequence>
<name>A0A368P041_AGRVI</name>
<dbReference type="OrthoDB" id="7916339at2"/>
<accession>A0A368P041</accession>
<evidence type="ECO:0000313" key="3">
    <source>
        <dbReference type="Proteomes" id="UP000436911"/>
    </source>
</evidence>
<feature type="domain" description="BON" evidence="1">
    <location>
        <begin position="21"/>
        <end position="89"/>
    </location>
</feature>
<proteinExistence type="predicted"/>
<protein>
    <submittedName>
        <fullName evidence="2">BON domain-containing protein</fullName>
    </submittedName>
</protein>
<dbReference type="AlphaFoldDB" id="A0A368P041"/>
<dbReference type="EMBL" id="QUSG01000004">
    <property type="protein sequence ID" value="KAA3528146.1"/>
    <property type="molecule type" value="Genomic_DNA"/>
</dbReference>
<evidence type="ECO:0000313" key="2">
    <source>
        <dbReference type="EMBL" id="KAA3528146.1"/>
    </source>
</evidence>
<dbReference type="Pfam" id="PF04972">
    <property type="entry name" value="BON"/>
    <property type="match status" value="1"/>
</dbReference>
<dbReference type="InterPro" id="IPR007055">
    <property type="entry name" value="BON_dom"/>
</dbReference>
<dbReference type="GeneID" id="60681448"/>
<organism evidence="2 3">
    <name type="scientific">Agrobacterium vitis</name>
    <name type="common">Rhizobium vitis</name>
    <dbReference type="NCBI Taxonomy" id="373"/>
    <lineage>
        <taxon>Bacteria</taxon>
        <taxon>Pseudomonadati</taxon>
        <taxon>Pseudomonadota</taxon>
        <taxon>Alphaproteobacteria</taxon>
        <taxon>Hyphomicrobiales</taxon>
        <taxon>Rhizobiaceae</taxon>
        <taxon>Rhizobium/Agrobacterium group</taxon>
        <taxon>Agrobacterium</taxon>
    </lineage>
</organism>
<dbReference type="RefSeq" id="WP_060719576.1">
    <property type="nucleotide sequence ID" value="NZ_CP055265.1"/>
</dbReference>
<dbReference type="PROSITE" id="PS50914">
    <property type="entry name" value="BON"/>
    <property type="match status" value="1"/>
</dbReference>